<evidence type="ECO:0000313" key="1">
    <source>
        <dbReference type="EMBL" id="JAH51118.1"/>
    </source>
</evidence>
<reference evidence="1" key="2">
    <citation type="journal article" date="2015" name="Fish Shellfish Immunol.">
        <title>Early steps in the European eel (Anguilla anguilla)-Vibrio vulnificus interaction in the gills: Role of the RtxA13 toxin.</title>
        <authorList>
            <person name="Callol A."/>
            <person name="Pajuelo D."/>
            <person name="Ebbesson L."/>
            <person name="Teles M."/>
            <person name="MacKenzie S."/>
            <person name="Amaro C."/>
        </authorList>
    </citation>
    <scope>NUCLEOTIDE SEQUENCE</scope>
</reference>
<protein>
    <submittedName>
        <fullName evidence="1">Uncharacterized protein</fullName>
    </submittedName>
</protein>
<dbReference type="AlphaFoldDB" id="A0A0E9TEE8"/>
<accession>A0A0E9TEE8</accession>
<proteinExistence type="predicted"/>
<sequence>MWCLTVMQGLSSLARKGPVWVQGRFLFSPSTTTP</sequence>
<organism evidence="1">
    <name type="scientific">Anguilla anguilla</name>
    <name type="common">European freshwater eel</name>
    <name type="synonym">Muraena anguilla</name>
    <dbReference type="NCBI Taxonomy" id="7936"/>
    <lineage>
        <taxon>Eukaryota</taxon>
        <taxon>Metazoa</taxon>
        <taxon>Chordata</taxon>
        <taxon>Craniata</taxon>
        <taxon>Vertebrata</taxon>
        <taxon>Euteleostomi</taxon>
        <taxon>Actinopterygii</taxon>
        <taxon>Neopterygii</taxon>
        <taxon>Teleostei</taxon>
        <taxon>Anguilliformes</taxon>
        <taxon>Anguillidae</taxon>
        <taxon>Anguilla</taxon>
    </lineage>
</organism>
<name>A0A0E9TEE8_ANGAN</name>
<dbReference type="EMBL" id="GBXM01057459">
    <property type="protein sequence ID" value="JAH51118.1"/>
    <property type="molecule type" value="Transcribed_RNA"/>
</dbReference>
<reference evidence="1" key="1">
    <citation type="submission" date="2014-11" db="EMBL/GenBank/DDBJ databases">
        <authorList>
            <person name="Amaro Gonzalez C."/>
        </authorList>
    </citation>
    <scope>NUCLEOTIDE SEQUENCE</scope>
</reference>